<dbReference type="InterPro" id="IPR006694">
    <property type="entry name" value="Fatty_acid_hydroxylase"/>
</dbReference>
<dbReference type="GO" id="GO:0016491">
    <property type="term" value="F:oxidoreductase activity"/>
    <property type="evidence" value="ECO:0007669"/>
    <property type="project" value="InterPro"/>
</dbReference>
<evidence type="ECO:0000313" key="7">
    <source>
        <dbReference type="EMBL" id="JAC00893.1"/>
    </source>
</evidence>
<dbReference type="EMBL" id="GAMC01005663">
    <property type="protein sequence ID" value="JAC00893.1"/>
    <property type="molecule type" value="mRNA"/>
</dbReference>
<evidence type="ECO:0000256" key="1">
    <source>
        <dbReference type="ARBA" id="ARBA00004370"/>
    </source>
</evidence>
<dbReference type="GO" id="GO:0016020">
    <property type="term" value="C:membrane"/>
    <property type="evidence" value="ECO:0007669"/>
    <property type="project" value="UniProtKB-SubCell"/>
</dbReference>
<dbReference type="AlphaFoldDB" id="W8BPL9"/>
<name>W8BPL9_CERCA</name>
<evidence type="ECO:0000256" key="2">
    <source>
        <dbReference type="ARBA" id="ARBA00022692"/>
    </source>
</evidence>
<reference evidence="7" key="1">
    <citation type="submission" date="2013-07" db="EMBL/GenBank/DDBJ databases">
        <authorList>
            <person name="Geib S."/>
        </authorList>
    </citation>
    <scope>NUCLEOTIDE SEQUENCE</scope>
</reference>
<dbReference type="GeneID" id="101456613"/>
<evidence type="ECO:0000256" key="3">
    <source>
        <dbReference type="ARBA" id="ARBA00022989"/>
    </source>
</evidence>
<keyword evidence="3 5" id="KW-1133">Transmembrane helix</keyword>
<keyword evidence="2 5" id="KW-0812">Transmembrane</keyword>
<dbReference type="PANTHER" id="PTHR11863">
    <property type="entry name" value="STEROL DESATURASE"/>
    <property type="match status" value="1"/>
</dbReference>
<keyword evidence="4 5" id="KW-0472">Membrane</keyword>
<feature type="transmembrane region" description="Helical" evidence="5">
    <location>
        <begin position="33"/>
        <end position="56"/>
    </location>
</feature>
<evidence type="ECO:0000259" key="6">
    <source>
        <dbReference type="Pfam" id="PF04116"/>
    </source>
</evidence>
<proteinExistence type="evidence at transcript level"/>
<protein>
    <submittedName>
        <fullName evidence="7">Uncharacterized protein C5orf4</fullName>
    </submittedName>
</protein>
<dbReference type="Pfam" id="PF04116">
    <property type="entry name" value="FA_hydroxylase"/>
    <property type="match status" value="1"/>
</dbReference>
<evidence type="ECO:0000256" key="4">
    <source>
        <dbReference type="ARBA" id="ARBA00023136"/>
    </source>
</evidence>
<comment type="subcellular location">
    <subcellularLocation>
        <location evidence="1">Membrane</location>
    </subcellularLocation>
</comment>
<dbReference type="OrthoDB" id="408954at2759"/>
<dbReference type="InterPro" id="IPR050307">
    <property type="entry name" value="Sterol_Desaturase_Related"/>
</dbReference>
<reference evidence="7" key="2">
    <citation type="journal article" date="2014" name="BMC Genomics">
        <title>A genomic perspective to assessing quality of mass-reared SIT flies used in Mediterranean fruit fly (Ceratitis capitata) eradication in California.</title>
        <authorList>
            <person name="Calla B."/>
            <person name="Hall B."/>
            <person name="Hou S."/>
            <person name="Geib S.M."/>
        </authorList>
    </citation>
    <scope>NUCLEOTIDE SEQUENCE</scope>
</reference>
<dbReference type="KEGG" id="ccat:101456613"/>
<accession>W8BPL9</accession>
<dbReference type="GO" id="GO:0008610">
    <property type="term" value="P:lipid biosynthetic process"/>
    <property type="evidence" value="ECO:0007669"/>
    <property type="project" value="InterPro"/>
</dbReference>
<feature type="transmembrane region" description="Helical" evidence="5">
    <location>
        <begin position="126"/>
        <end position="145"/>
    </location>
</feature>
<evidence type="ECO:0000256" key="5">
    <source>
        <dbReference type="SAM" id="Phobius"/>
    </source>
</evidence>
<feature type="transmembrane region" description="Helical" evidence="5">
    <location>
        <begin position="86"/>
        <end position="106"/>
    </location>
</feature>
<dbReference type="GO" id="GO:0005506">
    <property type="term" value="F:iron ion binding"/>
    <property type="evidence" value="ECO:0007669"/>
    <property type="project" value="InterPro"/>
</dbReference>
<organism evidence="7">
    <name type="scientific">Ceratitis capitata</name>
    <name type="common">Mediterranean fruit fly</name>
    <name type="synonym">Tephritis capitata</name>
    <dbReference type="NCBI Taxonomy" id="7213"/>
    <lineage>
        <taxon>Eukaryota</taxon>
        <taxon>Metazoa</taxon>
        <taxon>Ecdysozoa</taxon>
        <taxon>Arthropoda</taxon>
        <taxon>Hexapoda</taxon>
        <taxon>Insecta</taxon>
        <taxon>Pterygota</taxon>
        <taxon>Neoptera</taxon>
        <taxon>Endopterygota</taxon>
        <taxon>Diptera</taxon>
        <taxon>Brachycera</taxon>
        <taxon>Muscomorpha</taxon>
        <taxon>Tephritoidea</taxon>
        <taxon>Tephritidae</taxon>
        <taxon>Ceratitis</taxon>
        <taxon>Ceratitis</taxon>
    </lineage>
</organism>
<gene>
    <name evidence="7" type="primary">CE004</name>
</gene>
<feature type="domain" description="Fatty acid hydroxylase" evidence="6">
    <location>
        <begin position="132"/>
        <end position="256"/>
    </location>
</feature>
<sequence>MANSEQNTNATVSFCQEKWNQFLDRVGDDPERLWVFGTVVLIFIIYWLYAAVLTFVDLTKKPHFVRKYKLQPGKNNPVDTKRLLPALRVVLFNQTFVAIPLAYGLYHFVYKYQNTQDIRILPSIQQIVFDLALCCILEEIIFYYGHRLLHYGALYKYIHKKHHEWTSPIAVVAHYCHPIEHILANTFPIALSLGVVRAHLATGWIFFAIATYNILSDHAGYAFPWSLISVPFHDYHHATFNYNYGVYGWLDRLHGTYGAYDKSGQIEPQHRPAQKQK</sequence>